<sequence>MVTMFTVGCFFGDSPASEPPGVDLQATIDAALARVAASQESDATPSTIPSQGTAKPTALPDDTPAAAVAAPTSTTPIPGQTPTMTIAASEFHLSDARNWDYATQASPAVAAQIRSVSWIADGLQTTDEFNAAERMVNIGIDAPETLTTLLDSHALREDLRPTDLPALLSLQRMAQDRPERLAQLTGAAWFRDGLTVAEAAIVAVLYERSRFLSSEFDDIVANPGILSVELGATTNRNGSIIPIAIVRSGAAPAGSPVMGVAQTAVSVFEGMFDAPFPTPAIVIHVTDYVAGVAAGTNYQTHITLLPEIDSNLKPDFAPHAVFHEIAHYYLYVQPVWHAEGGADFAASYARHVTTGARIESTNFPCDGASTISELELRTPDNAEEAQADPGLWRCNYYLGERLLLALYRKLGEERFLQGWRELYAQIAEDPSYPSQRDFTETDIRVEWIRAGGMLMQPDLEHIWDQWYRGRASRAAPGVPDPSPVDPNLPEINGRIDQAHVALTTDGPPVESFSASDVDGWVYLTLEYTYALSGGSQDLTLEVVEYFEDGFTNGRRSVPVMVQPQHIGGTQWLSVGPTAPLGWAPGRYWVYVYEGGRKVAEVQFDVAP</sequence>
<proteinExistence type="predicted"/>
<evidence type="ECO:0000313" key="3">
    <source>
        <dbReference type="Proteomes" id="UP001174909"/>
    </source>
</evidence>
<feature type="compositionally biased region" description="Polar residues" evidence="1">
    <location>
        <begin position="38"/>
        <end position="52"/>
    </location>
</feature>
<feature type="compositionally biased region" description="Low complexity" evidence="1">
    <location>
        <begin position="53"/>
        <end position="78"/>
    </location>
</feature>
<evidence type="ECO:0000313" key="2">
    <source>
        <dbReference type="EMBL" id="CAI8057215.1"/>
    </source>
</evidence>
<accession>A0AA35TZ67</accession>
<comment type="caution">
    <text evidence="2">The sequence shown here is derived from an EMBL/GenBank/DDBJ whole genome shotgun (WGS) entry which is preliminary data.</text>
</comment>
<evidence type="ECO:0000256" key="1">
    <source>
        <dbReference type="SAM" id="MobiDB-lite"/>
    </source>
</evidence>
<gene>
    <name evidence="2" type="ORF">GBAR_LOCUS31175</name>
</gene>
<organism evidence="2 3">
    <name type="scientific">Geodia barretti</name>
    <name type="common">Barrett's horny sponge</name>
    <dbReference type="NCBI Taxonomy" id="519541"/>
    <lineage>
        <taxon>Eukaryota</taxon>
        <taxon>Metazoa</taxon>
        <taxon>Porifera</taxon>
        <taxon>Demospongiae</taxon>
        <taxon>Heteroscleromorpha</taxon>
        <taxon>Tetractinellida</taxon>
        <taxon>Astrophorina</taxon>
        <taxon>Geodiidae</taxon>
        <taxon>Geodia</taxon>
    </lineage>
</organism>
<dbReference type="SUPFAM" id="SSF55486">
    <property type="entry name" value="Metalloproteases ('zincins'), catalytic domain"/>
    <property type="match status" value="1"/>
</dbReference>
<dbReference type="EMBL" id="CASHTH010004428">
    <property type="protein sequence ID" value="CAI8057215.1"/>
    <property type="molecule type" value="Genomic_DNA"/>
</dbReference>
<dbReference type="AlphaFoldDB" id="A0AA35TZ67"/>
<name>A0AA35TZ67_GEOBA</name>
<keyword evidence="3" id="KW-1185">Reference proteome</keyword>
<reference evidence="2" key="1">
    <citation type="submission" date="2023-03" db="EMBL/GenBank/DDBJ databases">
        <authorList>
            <person name="Steffen K."/>
            <person name="Cardenas P."/>
        </authorList>
    </citation>
    <scope>NUCLEOTIDE SEQUENCE</scope>
</reference>
<protein>
    <submittedName>
        <fullName evidence="2">Uncharacterized protein</fullName>
    </submittedName>
</protein>
<feature type="region of interest" description="Disordered" evidence="1">
    <location>
        <begin position="37"/>
        <end position="81"/>
    </location>
</feature>
<dbReference type="Proteomes" id="UP001174909">
    <property type="component" value="Unassembled WGS sequence"/>
</dbReference>